<dbReference type="SUPFAM" id="SSF116965">
    <property type="entry name" value="Hypothetical protein MPN330"/>
    <property type="match status" value="1"/>
</dbReference>
<reference evidence="1 2" key="1">
    <citation type="submission" date="2019-07" db="EMBL/GenBank/DDBJ databases">
        <title>Genome sequence of 2 isolates from Red Sea Mangroves.</title>
        <authorList>
            <person name="Sefrji F."/>
            <person name="Michoud G."/>
            <person name="Merlino G."/>
            <person name="Daffonchio D."/>
        </authorList>
    </citation>
    <scope>NUCLEOTIDE SEQUENCE [LARGE SCALE GENOMIC DNA]</scope>
    <source>
        <strain evidence="1 2">R1DC41</strain>
    </source>
</reference>
<dbReference type="InterPro" id="IPR011990">
    <property type="entry name" value="TPR-like_helical_dom_sf"/>
</dbReference>
<proteinExistence type="predicted"/>
<keyword evidence="2" id="KW-1185">Reference proteome</keyword>
<dbReference type="Proteomes" id="UP000593626">
    <property type="component" value="Chromosome"/>
</dbReference>
<dbReference type="KEGG" id="mcui:G8O30_08965"/>
<dbReference type="EMBL" id="CP049742">
    <property type="protein sequence ID" value="QPC47087.1"/>
    <property type="molecule type" value="Genomic_DNA"/>
</dbReference>
<evidence type="ECO:0000313" key="1">
    <source>
        <dbReference type="EMBL" id="QPC47087.1"/>
    </source>
</evidence>
<sequence length="317" mass="37306">MKRKPIKENVVMFPGTKKRLVEVGMERLEQRLYNEAVSLLEQAFSLDETDERTGQLLLMAYYENKNYQQANELASVFLSEGFDEYTDILNIYLLTLIQLHQYDKVYDVIKMLKEENVLPKEKEEHFLTLMSMSERIVREKEVSDSDGEISFVNSPVNEQMMMIAQLAKQNCRPFVNELKKVIESKEQHPFVQSMIIELFREQEIQEHCTVRKFNREKVIVPSQLANPFETKQAEELLSLLMGSNLESNPVLLEQLLEMVKRHLFVTYPIHQMFEPVSEWAAAYETYINSLYEGNNVTPQDEKQTFIHELEEKTFPNM</sequence>
<evidence type="ECO:0000313" key="2">
    <source>
        <dbReference type="Proteomes" id="UP000593626"/>
    </source>
</evidence>
<dbReference type="Gene3D" id="1.25.40.10">
    <property type="entry name" value="Tetratricopeptide repeat domain"/>
    <property type="match status" value="1"/>
</dbReference>
<gene>
    <name evidence="1" type="ORF">G8O30_08965</name>
</gene>
<organism evidence="1 2">
    <name type="scientific">Mangrovibacillus cuniculi</name>
    <dbReference type="NCBI Taxonomy" id="2593652"/>
    <lineage>
        <taxon>Bacteria</taxon>
        <taxon>Bacillati</taxon>
        <taxon>Bacillota</taxon>
        <taxon>Bacilli</taxon>
        <taxon>Bacillales</taxon>
        <taxon>Bacillaceae</taxon>
        <taxon>Mangrovibacillus</taxon>
    </lineage>
</organism>
<dbReference type="AlphaFoldDB" id="A0A7S8CBS0"/>
<protein>
    <submittedName>
        <fullName evidence="1">Tetratricopeptide repeat protein</fullName>
    </submittedName>
</protein>
<dbReference type="SUPFAM" id="SSF48452">
    <property type="entry name" value="TPR-like"/>
    <property type="match status" value="1"/>
</dbReference>
<name>A0A7S8CBS0_9BACI</name>
<accession>A0A7S8CBS0</accession>
<dbReference type="RefSeq" id="WP_239671755.1">
    <property type="nucleotide sequence ID" value="NZ_CP049742.1"/>
</dbReference>